<keyword evidence="2" id="KW-1185">Reference proteome</keyword>
<dbReference type="KEGG" id="vg:24404938"/>
<evidence type="ECO:0000313" key="2">
    <source>
        <dbReference type="Proteomes" id="UP000033009"/>
    </source>
</evidence>
<dbReference type="GeneID" id="24404938"/>
<sequence>MLGSHFYNQIVRKNIIAFGTLFNNITMKSSDPETGEVLEEIKVPLAYGPKQKFLVRIGENASSSKVAITLPRIYFEMTGVEYDSSRKTSPIQKYKTIIADNGNEVKVQYVPVPYNISFEAGIIAKSQDDALQILEQILPYFQPSFSVTLNMIPDMNEKKDIAIVLNNIGSEDEWDDSFLERRYINYTLNFTMKSYLYGPYSTSNIIRKAIIHETIGDAAVNRRTITRTYTPKAVVDINTDGVIDVNDDALVDAGDDFGFNEGIEFL</sequence>
<reference evidence="1 2" key="1">
    <citation type="submission" date="2013-12" db="EMBL/GenBank/DDBJ databases">
        <title>Ecological redundancy of diverse viral populations within a natural community.</title>
        <authorList>
            <person name="Gregory A.C."/>
            <person name="LaButti K."/>
            <person name="Copeland A."/>
            <person name="Woyke T."/>
            <person name="Sullivan M.B."/>
        </authorList>
    </citation>
    <scope>NUCLEOTIDE SEQUENCE [LARGE SCALE GENOMIC DNA]</scope>
    <source>
        <strain evidence="1">Syn7803US120</strain>
    </source>
</reference>
<accession>A0A0E3HFU4</accession>
<dbReference type="InterPro" id="IPR038553">
    <property type="entry name" value="T4-gp15_tss_sf"/>
</dbReference>
<gene>
    <name evidence="1" type="ORF">Syn7803US120_91</name>
</gene>
<proteinExistence type="predicted"/>
<dbReference type="InterPro" id="IPR031997">
    <property type="entry name" value="T4-gp15_tss"/>
</dbReference>
<protein>
    <submittedName>
        <fullName evidence="1">Proximal tail sheath protein</fullName>
    </submittedName>
</protein>
<dbReference type="Pfam" id="PF16724">
    <property type="entry name" value="T4-gp15_tss"/>
    <property type="match status" value="1"/>
</dbReference>
<dbReference type="Proteomes" id="UP000033009">
    <property type="component" value="Segment"/>
</dbReference>
<dbReference type="EMBL" id="KJ019082">
    <property type="protein sequence ID" value="AIX26812.1"/>
    <property type="molecule type" value="Genomic_DNA"/>
</dbReference>
<evidence type="ECO:0000313" key="1">
    <source>
        <dbReference type="EMBL" id="AIX26812.1"/>
    </source>
</evidence>
<dbReference type="RefSeq" id="YP_009140880.1">
    <property type="nucleotide sequence ID" value="NC_027132.1"/>
</dbReference>
<dbReference type="Gene3D" id="3.30.2000.40">
    <property type="entry name" value="Myoviridae tail sheath stabiliser"/>
    <property type="match status" value="1"/>
</dbReference>
<name>A0A0E3HFU4_9CAUD</name>
<organism evidence="1 2">
    <name type="scientific">Synechococcus phage ACG-2014i</name>
    <dbReference type="NCBI Taxonomy" id="1493513"/>
    <lineage>
        <taxon>Viruses</taxon>
        <taxon>Duplodnaviria</taxon>
        <taxon>Heunggongvirae</taxon>
        <taxon>Uroviricota</taxon>
        <taxon>Caudoviricetes</taxon>
        <taxon>Pantevenvirales</taxon>
        <taxon>Kyanoviridae</taxon>
        <taxon>Chalconvirus</taxon>
        <taxon>Chalconvirus acg2014i</taxon>
    </lineage>
</organism>